<comment type="caution">
    <text evidence="7">The sequence shown here is derived from an EMBL/GenBank/DDBJ whole genome shotgun (WGS) entry which is preliminary data.</text>
</comment>
<dbReference type="GO" id="GO:0015288">
    <property type="term" value="F:porin activity"/>
    <property type="evidence" value="ECO:0007669"/>
    <property type="project" value="TreeGrafter"/>
</dbReference>
<protein>
    <recommendedName>
        <fullName evidence="8">Outer membrane efflux protein</fullName>
    </recommendedName>
</protein>
<dbReference type="GO" id="GO:0009279">
    <property type="term" value="C:cell outer membrane"/>
    <property type="evidence" value="ECO:0007669"/>
    <property type="project" value="UniProtKB-SubCell"/>
</dbReference>
<sequence>MNNMGGSNQVATTSMKSGMSFGGMGGNSNSGGLIEVYDLQLELTELENSLSNLQSEKAVALARFNALLNRAENTPVAIADTLIAGPLDIAYLSVSDSLFSSNPMLNMLQYEQRSLDSRFVMQKKMGLPMVGIGVKYSVIASDPMSGSAMNGRDMVMPMLSVTLPVYRKKYQAMQAETKLLKEASEENSKAMQNELRTAYLEALNQYYDAERRLKLYDKQRSYLQKSLSVNLKAYSSGGSSLSDIQTMRRRLLEFDLKYVEALTDFNTAKALVLRIVSTID</sequence>
<proteinExistence type="predicted"/>
<evidence type="ECO:0008006" key="8">
    <source>
        <dbReference type="Google" id="ProtNLM"/>
    </source>
</evidence>
<accession>A0A645AZ35</accession>
<dbReference type="GO" id="GO:0015562">
    <property type="term" value="F:efflux transmembrane transporter activity"/>
    <property type="evidence" value="ECO:0007669"/>
    <property type="project" value="InterPro"/>
</dbReference>
<keyword evidence="5" id="KW-0998">Cell outer membrane</keyword>
<evidence type="ECO:0000256" key="1">
    <source>
        <dbReference type="ARBA" id="ARBA00004442"/>
    </source>
</evidence>
<evidence type="ECO:0000256" key="6">
    <source>
        <dbReference type="SAM" id="Coils"/>
    </source>
</evidence>
<comment type="subcellular location">
    <subcellularLocation>
        <location evidence="1">Cell outer membrane</location>
    </subcellularLocation>
</comment>
<name>A0A645AZ35_9ZZZZ</name>
<evidence type="ECO:0000256" key="2">
    <source>
        <dbReference type="ARBA" id="ARBA00022452"/>
    </source>
</evidence>
<gene>
    <name evidence="7" type="ORF">SDC9_104885</name>
</gene>
<dbReference type="GO" id="GO:1990281">
    <property type="term" value="C:efflux pump complex"/>
    <property type="evidence" value="ECO:0007669"/>
    <property type="project" value="TreeGrafter"/>
</dbReference>
<evidence type="ECO:0000313" key="7">
    <source>
        <dbReference type="EMBL" id="MPM58056.1"/>
    </source>
</evidence>
<keyword evidence="3" id="KW-0812">Transmembrane</keyword>
<evidence type="ECO:0000256" key="4">
    <source>
        <dbReference type="ARBA" id="ARBA00023136"/>
    </source>
</evidence>
<dbReference type="EMBL" id="VSSQ01016577">
    <property type="protein sequence ID" value="MPM58056.1"/>
    <property type="molecule type" value="Genomic_DNA"/>
</dbReference>
<feature type="coiled-coil region" evidence="6">
    <location>
        <begin position="36"/>
        <end position="63"/>
    </location>
</feature>
<dbReference type="PANTHER" id="PTHR30026:SF21">
    <property type="entry name" value="SLR1270 PROTEIN"/>
    <property type="match status" value="1"/>
</dbReference>
<evidence type="ECO:0000256" key="3">
    <source>
        <dbReference type="ARBA" id="ARBA00022692"/>
    </source>
</evidence>
<feature type="coiled-coil region" evidence="6">
    <location>
        <begin position="173"/>
        <end position="201"/>
    </location>
</feature>
<dbReference type="InterPro" id="IPR051906">
    <property type="entry name" value="TolC-like"/>
</dbReference>
<dbReference type="Gene3D" id="1.20.1600.10">
    <property type="entry name" value="Outer membrane efflux proteins (OEP)"/>
    <property type="match status" value="1"/>
</dbReference>
<evidence type="ECO:0000256" key="5">
    <source>
        <dbReference type="ARBA" id="ARBA00023237"/>
    </source>
</evidence>
<dbReference type="AlphaFoldDB" id="A0A645AZ35"/>
<reference evidence="7" key="1">
    <citation type="submission" date="2019-08" db="EMBL/GenBank/DDBJ databases">
        <authorList>
            <person name="Kucharzyk K."/>
            <person name="Murdoch R.W."/>
            <person name="Higgins S."/>
            <person name="Loffler F."/>
        </authorList>
    </citation>
    <scope>NUCLEOTIDE SEQUENCE</scope>
</reference>
<keyword evidence="2" id="KW-1134">Transmembrane beta strand</keyword>
<organism evidence="7">
    <name type="scientific">bioreactor metagenome</name>
    <dbReference type="NCBI Taxonomy" id="1076179"/>
    <lineage>
        <taxon>unclassified sequences</taxon>
        <taxon>metagenomes</taxon>
        <taxon>ecological metagenomes</taxon>
    </lineage>
</organism>
<keyword evidence="6" id="KW-0175">Coiled coil</keyword>
<dbReference type="SUPFAM" id="SSF56954">
    <property type="entry name" value="Outer membrane efflux proteins (OEP)"/>
    <property type="match status" value="1"/>
</dbReference>
<keyword evidence="4" id="KW-0472">Membrane</keyword>
<dbReference type="PANTHER" id="PTHR30026">
    <property type="entry name" value="OUTER MEMBRANE PROTEIN TOLC"/>
    <property type="match status" value="1"/>
</dbReference>